<dbReference type="GO" id="GO:0006351">
    <property type="term" value="P:DNA-templated transcription"/>
    <property type="evidence" value="ECO:0007669"/>
    <property type="project" value="TreeGrafter"/>
</dbReference>
<evidence type="ECO:0000256" key="3">
    <source>
        <dbReference type="ARBA" id="ARBA00023125"/>
    </source>
</evidence>
<dbReference type="OrthoDB" id="5877876at2"/>
<dbReference type="Pfam" id="PF03466">
    <property type="entry name" value="LysR_substrate"/>
    <property type="match status" value="1"/>
</dbReference>
<dbReference type="EMBL" id="BAEQ01000054">
    <property type="protein sequence ID" value="GAC30284.1"/>
    <property type="molecule type" value="Genomic_DNA"/>
</dbReference>
<dbReference type="SUPFAM" id="SSF53850">
    <property type="entry name" value="Periplasmic binding protein-like II"/>
    <property type="match status" value="1"/>
</dbReference>
<dbReference type="PANTHER" id="PTHR30537:SF26">
    <property type="entry name" value="GLYCINE CLEAVAGE SYSTEM TRANSCRIPTIONAL ACTIVATOR"/>
    <property type="match status" value="1"/>
</dbReference>
<evidence type="ECO:0000259" key="5">
    <source>
        <dbReference type="PROSITE" id="PS50931"/>
    </source>
</evidence>
<dbReference type="Pfam" id="PF00126">
    <property type="entry name" value="HTH_1"/>
    <property type="match status" value="1"/>
</dbReference>
<dbReference type="InterPro" id="IPR000847">
    <property type="entry name" value="LysR_HTH_N"/>
</dbReference>
<comment type="caution">
    <text evidence="6">The sequence shown here is derived from an EMBL/GenBank/DDBJ whole genome shotgun (WGS) entry which is preliminary data.</text>
</comment>
<dbReference type="Gene3D" id="3.40.190.10">
    <property type="entry name" value="Periplasmic binding protein-like II"/>
    <property type="match status" value="2"/>
</dbReference>
<dbReference type="InterPro" id="IPR058163">
    <property type="entry name" value="LysR-type_TF_proteobact-type"/>
</dbReference>
<organism evidence="6 7">
    <name type="scientific">Brumicola pallidula DSM 14239 = ACAM 615</name>
    <dbReference type="NCBI Taxonomy" id="1121922"/>
    <lineage>
        <taxon>Bacteria</taxon>
        <taxon>Pseudomonadati</taxon>
        <taxon>Pseudomonadota</taxon>
        <taxon>Gammaproteobacteria</taxon>
        <taxon>Alteromonadales</taxon>
        <taxon>Alteromonadaceae</taxon>
        <taxon>Brumicola</taxon>
    </lineage>
</organism>
<evidence type="ECO:0000313" key="6">
    <source>
        <dbReference type="EMBL" id="GAC30284.1"/>
    </source>
</evidence>
<dbReference type="InterPro" id="IPR005119">
    <property type="entry name" value="LysR_subst-bd"/>
</dbReference>
<dbReference type="SUPFAM" id="SSF46785">
    <property type="entry name" value="Winged helix' DNA-binding domain"/>
    <property type="match status" value="1"/>
</dbReference>
<dbReference type="AlphaFoldDB" id="K6YC46"/>
<dbReference type="PANTHER" id="PTHR30537">
    <property type="entry name" value="HTH-TYPE TRANSCRIPTIONAL REGULATOR"/>
    <property type="match status" value="1"/>
</dbReference>
<dbReference type="RefSeq" id="WP_006014139.1">
    <property type="nucleotide sequence ID" value="NZ_AUAV01000008.1"/>
</dbReference>
<evidence type="ECO:0000256" key="4">
    <source>
        <dbReference type="ARBA" id="ARBA00023163"/>
    </source>
</evidence>
<dbReference type="STRING" id="1121922.GCA_000428905_01707"/>
<keyword evidence="7" id="KW-1185">Reference proteome</keyword>
<reference evidence="7" key="1">
    <citation type="journal article" date="2014" name="Environ. Microbiol.">
        <title>Comparative genomics of the marine bacterial genus Glaciecola reveals the high degree of genomic diversity and genomic characteristic for cold adaptation.</title>
        <authorList>
            <person name="Qin Q.L."/>
            <person name="Xie B.B."/>
            <person name="Yu Y."/>
            <person name="Shu Y.L."/>
            <person name="Rong J.C."/>
            <person name="Zhang Y.J."/>
            <person name="Zhao D.L."/>
            <person name="Chen X.L."/>
            <person name="Zhang X.Y."/>
            <person name="Chen B."/>
            <person name="Zhou B.C."/>
            <person name="Zhang Y.Z."/>
        </authorList>
    </citation>
    <scope>NUCLEOTIDE SEQUENCE [LARGE SCALE GENOMIC DNA]</scope>
    <source>
        <strain evidence="7">ACAM 615</strain>
    </source>
</reference>
<keyword evidence="4" id="KW-0804">Transcription</keyword>
<comment type="similarity">
    <text evidence="1">Belongs to the LysR transcriptional regulatory family.</text>
</comment>
<evidence type="ECO:0000313" key="7">
    <source>
        <dbReference type="Proteomes" id="UP000006251"/>
    </source>
</evidence>
<keyword evidence="2" id="KW-0805">Transcription regulation</keyword>
<evidence type="ECO:0000256" key="1">
    <source>
        <dbReference type="ARBA" id="ARBA00009437"/>
    </source>
</evidence>
<proteinExistence type="inferred from homology"/>
<accession>K6YC46</accession>
<dbReference type="InterPro" id="IPR036388">
    <property type="entry name" value="WH-like_DNA-bd_sf"/>
</dbReference>
<dbReference type="Proteomes" id="UP000006251">
    <property type="component" value="Unassembled WGS sequence"/>
</dbReference>
<name>K6YC46_9ALTE</name>
<dbReference type="GO" id="GO:0043565">
    <property type="term" value="F:sequence-specific DNA binding"/>
    <property type="evidence" value="ECO:0007669"/>
    <property type="project" value="TreeGrafter"/>
</dbReference>
<evidence type="ECO:0000256" key="2">
    <source>
        <dbReference type="ARBA" id="ARBA00023015"/>
    </source>
</evidence>
<protein>
    <recommendedName>
        <fullName evidence="5">HTH lysR-type domain-containing protein</fullName>
    </recommendedName>
</protein>
<dbReference type="PRINTS" id="PR00039">
    <property type="entry name" value="HTHLYSR"/>
</dbReference>
<feature type="domain" description="HTH lysR-type" evidence="5">
    <location>
        <begin position="14"/>
        <end position="71"/>
    </location>
</feature>
<sequence length="313" mass="35393">MKQKQSPYLDLRQIPLNSLHAFEAAGRHCHMRQAAQEMFVSHSALSRHIKLLEARLGTQLFERKNNKLRLTAPGSRLLSSIQIAFAELNKGLHMLDPTLVAGEIVIGTTATIMLNWLLPVLANVQRQFPEISFKLKTLEPHQKSLPPDLDIALCLGLPEDPSRTITKLYNEYYVPVCNPSLLKGQAIKTVKELLAYPLLHDGLAQWFKWFNHHKLDGQNASQHTYFEYAYQAIEAARLGMGIALADTVEVADDIKQGKLMLAVDSDHNEGQSVYLATHEEKHMNYRTQLVLRSVLENLAQKGARLEKNFNLLT</sequence>
<dbReference type="InterPro" id="IPR036390">
    <property type="entry name" value="WH_DNA-bd_sf"/>
</dbReference>
<dbReference type="PROSITE" id="PS50931">
    <property type="entry name" value="HTH_LYSR"/>
    <property type="match status" value="1"/>
</dbReference>
<gene>
    <name evidence="6" type="ORF">GPAL_3436</name>
</gene>
<dbReference type="GO" id="GO:0003700">
    <property type="term" value="F:DNA-binding transcription factor activity"/>
    <property type="evidence" value="ECO:0007669"/>
    <property type="project" value="InterPro"/>
</dbReference>
<keyword evidence="3" id="KW-0238">DNA-binding</keyword>
<dbReference type="Gene3D" id="1.10.10.10">
    <property type="entry name" value="Winged helix-like DNA-binding domain superfamily/Winged helix DNA-binding domain"/>
    <property type="match status" value="1"/>
</dbReference>